<dbReference type="OrthoDB" id="8727862at2"/>
<keyword evidence="8 15" id="KW-0675">Receptor</keyword>
<comment type="caution">
    <text evidence="15">The sequence shown here is derived from an EMBL/GenBank/DDBJ whole genome shotgun (WGS) entry which is preliminary data.</text>
</comment>
<dbReference type="InterPro" id="IPR010104">
    <property type="entry name" value="TonB_rcpt_bac"/>
</dbReference>
<name>A0A2N8L0J7_9BURK</name>
<feature type="domain" description="TonB-dependent receptor plug" evidence="14">
    <location>
        <begin position="76"/>
        <end position="180"/>
    </location>
</feature>
<sequence length="864" mass="92588">MSHSFRLPCPALRRRPRLTPLSLGLSAALLSLAASPASAQSAAPAPAGAASAPTTTLETVQLSGQAANLRNALDKQRAATGVLSVVHADGIGQLPDINAAEALARLPGVSVERDQGEGRFIRVRGLGPDLNAVSINGTLVPSAEADRRAVGLDVVPAGLIRSLEVRKTLSPDQDANSLGGSVAVNTVSAFDQPGRVLNLSAGASYAALSGKTRPNGALIYSERFLANTLGLALALSSDERSFGSDNVETGGAWNLSGSSPALSKLERRSYTISRVRHGGALNLDLRPDPGQSYYLRSFSSRFTDTEQRQAQTLELSPALAAGQTDGKAKAARSLKAREEISQVDSLSLGGERRWGDWKLSAALGAGRASENKPDTLSGATYKNSTAFSGTGFADSQKPVISGPAGLASSSGFALDKIKLEQSRATDRERNLRVDLLKDLDLNGAELELKGGVKIARRQKDNGREVWSYSGKTLAKAPYGFSSTQLSMASVVAEGMPRYPWGELGPNLSEQAVRQLVAGLKPAEFREASDSAIADYRIKEESDAAYLQATIDWKHTQLITGLRHEALRLEADGTGNSKGQFSAQHSESRSRHWLPALLLRQQLSSEQHLRAAYTQSVVRPTFGQLSPGFVIEDKNAEFGNPALKPLRSRNLDLGIEQRLDRDGSLSAYAFHKSIRDFVYRTNLAGQGLWAGFDSALTYANGEDAKVSGLELAYGQALRGLPAPFNGLVLGANATLVHSKATIAGYKNGQLQSRQLALPSQSDRSLNLSLGWEGHGLSTRLAVNHKSAYLLEVGDVLNPAKDLWVDGQTQWDFSLRYDISTKLQLSLELLNLNNSTYYVYAGQRALNAQYEQYGRSVKLGLKLAVF</sequence>
<keyword evidence="4 10" id="KW-1134">Transmembrane beta strand</keyword>
<feature type="domain" description="TonB-dependent receptor-like beta-barrel" evidence="13">
    <location>
        <begin position="430"/>
        <end position="830"/>
    </location>
</feature>
<proteinExistence type="inferred from homology"/>
<comment type="subcellular location">
    <subcellularLocation>
        <location evidence="1 10">Cell outer membrane</location>
        <topology evidence="1 10">Multi-pass membrane protein</topology>
    </subcellularLocation>
</comment>
<dbReference type="Proteomes" id="UP000235916">
    <property type="component" value="Unassembled WGS sequence"/>
</dbReference>
<keyword evidence="16" id="KW-1185">Reference proteome</keyword>
<evidence type="ECO:0000259" key="14">
    <source>
        <dbReference type="Pfam" id="PF07715"/>
    </source>
</evidence>
<dbReference type="RefSeq" id="WP_102769143.1">
    <property type="nucleotide sequence ID" value="NZ_POSP01000003.1"/>
</dbReference>
<evidence type="ECO:0000256" key="11">
    <source>
        <dbReference type="RuleBase" id="RU003357"/>
    </source>
</evidence>
<gene>
    <name evidence="15" type="ORF">C1O66_17950</name>
</gene>
<dbReference type="PANTHER" id="PTHR40980:SF4">
    <property type="entry name" value="TONB-DEPENDENT RECEPTOR-LIKE BETA-BARREL DOMAIN-CONTAINING PROTEIN"/>
    <property type="match status" value="1"/>
</dbReference>
<evidence type="ECO:0000256" key="3">
    <source>
        <dbReference type="ARBA" id="ARBA00022448"/>
    </source>
</evidence>
<dbReference type="SUPFAM" id="SSF56935">
    <property type="entry name" value="Porins"/>
    <property type="match status" value="1"/>
</dbReference>
<protein>
    <submittedName>
        <fullName evidence="15">TonB-dependent receptor</fullName>
    </submittedName>
</protein>
<keyword evidence="7 10" id="KW-0472">Membrane</keyword>
<evidence type="ECO:0000256" key="5">
    <source>
        <dbReference type="ARBA" id="ARBA00022692"/>
    </source>
</evidence>
<comment type="similarity">
    <text evidence="2 10 11">Belongs to the TonB-dependent receptor family.</text>
</comment>
<dbReference type="AlphaFoldDB" id="A0A2N8L0J7"/>
<keyword evidence="6 11" id="KW-0798">TonB box</keyword>
<dbReference type="InterPro" id="IPR012910">
    <property type="entry name" value="Plug_dom"/>
</dbReference>
<dbReference type="InterPro" id="IPR036942">
    <property type="entry name" value="Beta-barrel_TonB_sf"/>
</dbReference>
<evidence type="ECO:0000259" key="13">
    <source>
        <dbReference type="Pfam" id="PF00593"/>
    </source>
</evidence>
<evidence type="ECO:0000256" key="8">
    <source>
        <dbReference type="ARBA" id="ARBA00023170"/>
    </source>
</evidence>
<keyword evidence="12" id="KW-0732">Signal</keyword>
<feature type="signal peptide" evidence="12">
    <location>
        <begin position="1"/>
        <end position="39"/>
    </location>
</feature>
<evidence type="ECO:0000256" key="4">
    <source>
        <dbReference type="ARBA" id="ARBA00022452"/>
    </source>
</evidence>
<reference evidence="15 16" key="1">
    <citation type="submission" date="2018-01" db="EMBL/GenBank/DDBJ databases">
        <title>Draft genome sequence of Paucibacter aquatile CR182 isolated from freshwater of the Nakdong River.</title>
        <authorList>
            <person name="Choi A."/>
            <person name="Chung E.J."/>
        </authorList>
    </citation>
    <scope>NUCLEOTIDE SEQUENCE [LARGE SCALE GENOMIC DNA]</scope>
    <source>
        <strain evidence="15 16">CR182</strain>
    </source>
</reference>
<evidence type="ECO:0000256" key="2">
    <source>
        <dbReference type="ARBA" id="ARBA00009810"/>
    </source>
</evidence>
<evidence type="ECO:0000256" key="9">
    <source>
        <dbReference type="ARBA" id="ARBA00023237"/>
    </source>
</evidence>
<evidence type="ECO:0000256" key="7">
    <source>
        <dbReference type="ARBA" id="ARBA00023136"/>
    </source>
</evidence>
<dbReference type="Gene3D" id="2.170.130.10">
    <property type="entry name" value="TonB-dependent receptor, plug domain"/>
    <property type="match status" value="1"/>
</dbReference>
<dbReference type="PROSITE" id="PS52016">
    <property type="entry name" value="TONB_DEPENDENT_REC_3"/>
    <property type="match status" value="1"/>
</dbReference>
<evidence type="ECO:0000256" key="12">
    <source>
        <dbReference type="SAM" id="SignalP"/>
    </source>
</evidence>
<dbReference type="EMBL" id="POSP01000003">
    <property type="protein sequence ID" value="PND39223.1"/>
    <property type="molecule type" value="Genomic_DNA"/>
</dbReference>
<dbReference type="InterPro" id="IPR000531">
    <property type="entry name" value="Beta-barrel_TonB"/>
</dbReference>
<evidence type="ECO:0000256" key="1">
    <source>
        <dbReference type="ARBA" id="ARBA00004571"/>
    </source>
</evidence>
<dbReference type="GO" id="GO:0009279">
    <property type="term" value="C:cell outer membrane"/>
    <property type="evidence" value="ECO:0007669"/>
    <property type="project" value="UniProtKB-SubCell"/>
</dbReference>
<dbReference type="Pfam" id="PF07715">
    <property type="entry name" value="Plug"/>
    <property type="match status" value="1"/>
</dbReference>
<dbReference type="InterPro" id="IPR037066">
    <property type="entry name" value="Plug_dom_sf"/>
</dbReference>
<evidence type="ECO:0000313" key="16">
    <source>
        <dbReference type="Proteomes" id="UP000235916"/>
    </source>
</evidence>
<dbReference type="PANTHER" id="PTHR40980">
    <property type="entry name" value="PLUG DOMAIN-CONTAINING PROTEIN"/>
    <property type="match status" value="1"/>
</dbReference>
<accession>A0A2N8L0J7</accession>
<feature type="chain" id="PRO_5014660165" evidence="12">
    <location>
        <begin position="40"/>
        <end position="864"/>
    </location>
</feature>
<dbReference type="Gene3D" id="2.40.170.20">
    <property type="entry name" value="TonB-dependent receptor, beta-barrel domain"/>
    <property type="match status" value="1"/>
</dbReference>
<dbReference type="InterPro" id="IPR039426">
    <property type="entry name" value="TonB-dep_rcpt-like"/>
</dbReference>
<keyword evidence="5 10" id="KW-0812">Transmembrane</keyword>
<evidence type="ECO:0000256" key="10">
    <source>
        <dbReference type="PROSITE-ProRule" id="PRU01360"/>
    </source>
</evidence>
<keyword evidence="9 10" id="KW-0998">Cell outer membrane</keyword>
<dbReference type="Pfam" id="PF00593">
    <property type="entry name" value="TonB_dep_Rec_b-barrel"/>
    <property type="match status" value="1"/>
</dbReference>
<dbReference type="CDD" id="cd01347">
    <property type="entry name" value="ligand_gated_channel"/>
    <property type="match status" value="1"/>
</dbReference>
<organism evidence="15 16">
    <name type="scientific">Kinneretia aquatilis</name>
    <dbReference type="NCBI Taxonomy" id="2070761"/>
    <lineage>
        <taxon>Bacteria</taxon>
        <taxon>Pseudomonadati</taxon>
        <taxon>Pseudomonadota</taxon>
        <taxon>Betaproteobacteria</taxon>
        <taxon>Burkholderiales</taxon>
        <taxon>Sphaerotilaceae</taxon>
        <taxon>Roseateles</taxon>
    </lineage>
</organism>
<dbReference type="NCBIfam" id="TIGR01782">
    <property type="entry name" value="TonB-Xanth-Caul"/>
    <property type="match status" value="1"/>
</dbReference>
<keyword evidence="3 10" id="KW-0813">Transport</keyword>
<evidence type="ECO:0000313" key="15">
    <source>
        <dbReference type="EMBL" id="PND39223.1"/>
    </source>
</evidence>
<evidence type="ECO:0000256" key="6">
    <source>
        <dbReference type="ARBA" id="ARBA00023077"/>
    </source>
</evidence>